<evidence type="ECO:0000313" key="4">
    <source>
        <dbReference type="EMBL" id="AOR23688.1"/>
    </source>
</evidence>
<evidence type="ECO:0000313" key="6">
    <source>
        <dbReference type="EMBL" id="AOR24800.1"/>
    </source>
</evidence>
<dbReference type="KEGG" id="ctae:BGI42_14130"/>
<dbReference type="InterPro" id="IPR039365">
    <property type="entry name" value="IS701-like"/>
</dbReference>
<gene>
    <name evidence="2" type="ORF">BGI42_02395</name>
    <name evidence="3" type="ORF">BGI42_03970</name>
    <name evidence="4" type="ORF">BGI42_08060</name>
    <name evidence="5" type="ORF">BGI42_11675</name>
    <name evidence="6" type="ORF">BGI42_14130</name>
</gene>
<reference evidence="5" key="2">
    <citation type="journal article" date="2018" name="PLoS ONE">
        <title>Genomics of Clostridium taeniosporum, an organism which forms endospores with ribbon-like appendages.</title>
        <authorList>
            <person name="Cambridge J.M."/>
            <person name="Blinkova A.L."/>
            <person name="Salvador Rocha E.I."/>
            <person name="Bode Hernandez A."/>
            <person name="Moreno M."/>
            <person name="Gines-Candelaria E."/>
            <person name="Goetz B.M."/>
            <person name="Hunicke-Smith S."/>
            <person name="Satterwhite E."/>
            <person name="Tucker H.O."/>
            <person name="Walker J.R."/>
        </authorList>
    </citation>
    <scope>NUCLEOTIDE SEQUENCE</scope>
    <source>
        <strain evidence="5">1/k</strain>
    </source>
</reference>
<dbReference type="KEGG" id="ctae:BGI42_02395"/>
<dbReference type="KEGG" id="ctae:BGI42_03970"/>
<organism evidence="5 7">
    <name type="scientific">Clostridium taeniosporum</name>
    <dbReference type="NCBI Taxonomy" id="394958"/>
    <lineage>
        <taxon>Bacteria</taxon>
        <taxon>Bacillati</taxon>
        <taxon>Bacillota</taxon>
        <taxon>Clostridia</taxon>
        <taxon>Eubacteriales</taxon>
        <taxon>Clostridiaceae</taxon>
        <taxon>Clostridium</taxon>
    </lineage>
</organism>
<proteinExistence type="predicted"/>
<feature type="domain" description="Transposase IS4-like" evidence="1">
    <location>
        <begin position="104"/>
        <end position="348"/>
    </location>
</feature>
<keyword evidence="7" id="KW-1185">Reference proteome</keyword>
<dbReference type="InterPro" id="IPR002559">
    <property type="entry name" value="Transposase_11"/>
</dbReference>
<dbReference type="OrthoDB" id="2519014at2"/>
<protein>
    <submittedName>
        <fullName evidence="5">Transposase</fullName>
    </submittedName>
</protein>
<dbReference type="KEGG" id="ctae:BGI42_11675"/>
<evidence type="ECO:0000313" key="7">
    <source>
        <dbReference type="Proteomes" id="UP000094652"/>
    </source>
</evidence>
<dbReference type="EMBL" id="CP017253">
    <property type="protein sequence ID" value="AOR23688.1"/>
    <property type="molecule type" value="Genomic_DNA"/>
</dbReference>
<dbReference type="GO" id="GO:0003677">
    <property type="term" value="F:DNA binding"/>
    <property type="evidence" value="ECO:0007669"/>
    <property type="project" value="InterPro"/>
</dbReference>
<name>A0A1D7XLV9_9CLOT</name>
<dbReference type="EMBL" id="CP017253">
    <property type="protein sequence ID" value="AOR24353.1"/>
    <property type="molecule type" value="Genomic_DNA"/>
</dbReference>
<dbReference type="SUPFAM" id="SSF53098">
    <property type="entry name" value="Ribonuclease H-like"/>
    <property type="match status" value="1"/>
</dbReference>
<evidence type="ECO:0000313" key="2">
    <source>
        <dbReference type="EMBL" id="AOR22626.1"/>
    </source>
</evidence>
<dbReference type="AlphaFoldDB" id="A0A1D7XLV9"/>
<dbReference type="EMBL" id="CP017253">
    <property type="protein sequence ID" value="AOR22626.1"/>
    <property type="molecule type" value="Genomic_DNA"/>
</dbReference>
<dbReference type="EMBL" id="CP017253">
    <property type="protein sequence ID" value="AOR24800.1"/>
    <property type="molecule type" value="Genomic_DNA"/>
</dbReference>
<dbReference type="STRING" id="394958.BGI42_02395"/>
<dbReference type="InterPro" id="IPR012337">
    <property type="entry name" value="RNaseH-like_sf"/>
</dbReference>
<dbReference type="RefSeq" id="WP_069678787.1">
    <property type="nucleotide sequence ID" value="NZ_CP017253.2"/>
</dbReference>
<evidence type="ECO:0000259" key="1">
    <source>
        <dbReference type="Pfam" id="PF01609"/>
    </source>
</evidence>
<dbReference type="PANTHER" id="PTHR33627:SF1">
    <property type="entry name" value="TRANSPOSASE"/>
    <property type="match status" value="1"/>
</dbReference>
<evidence type="ECO:0000313" key="5">
    <source>
        <dbReference type="EMBL" id="AOR24353.1"/>
    </source>
</evidence>
<reference evidence="7" key="1">
    <citation type="submission" date="2016-09" db="EMBL/GenBank/DDBJ databases">
        <title>Genomics of Clostridium taeniosporum, an organism which forms endospores with ribbon-like appendages.</title>
        <authorList>
            <person name="Walker J.R."/>
        </authorList>
    </citation>
    <scope>NUCLEOTIDE SEQUENCE [LARGE SCALE GENOMIC DNA]</scope>
    <source>
        <strain evidence="7">1/k</strain>
    </source>
</reference>
<dbReference type="Proteomes" id="UP000094652">
    <property type="component" value="Chromosome"/>
</dbReference>
<dbReference type="GO" id="GO:0004803">
    <property type="term" value="F:transposase activity"/>
    <property type="evidence" value="ECO:0007669"/>
    <property type="project" value="InterPro"/>
</dbReference>
<dbReference type="PANTHER" id="PTHR33627">
    <property type="entry name" value="TRANSPOSASE"/>
    <property type="match status" value="1"/>
</dbReference>
<evidence type="ECO:0000313" key="3">
    <source>
        <dbReference type="EMBL" id="AOR22921.1"/>
    </source>
</evidence>
<dbReference type="Pfam" id="PF01609">
    <property type="entry name" value="DDE_Tnp_1"/>
    <property type="match status" value="1"/>
</dbReference>
<dbReference type="EMBL" id="CP017253">
    <property type="protein sequence ID" value="AOR22921.1"/>
    <property type="molecule type" value="Genomic_DNA"/>
</dbReference>
<accession>A0A1D7XLV9</accession>
<sequence length="400" mass="46046">MFQNTIISDELSIHNFFKQLNFDLYLTKPQLNHLESIMNAMISRGYNGKVSDIAELASHTHRTSITRFLSKSTWNETLLSKSLKSLVLQLIWNKSKETKKPIYFIIDDTISEKTKPSSKAKNIIEKCSFHNSHLKGKTVYGHQILVSLLSCDGLVLPYSIDIYDKDSMSKIELTQNLVESLPKPENKGYVLCDSWYSCKAIFNSSIKAGYSYIGALKTNRVIYPEGHKRLGIKLHKFATTLNIDDFNLVTVKDKQYYIYNYVGDLKDRKNVSIVLSYPKDSFQKEGALKTFISLDTSLNPLDILTQYTDRWAIEPFFRDCKSYLGLNGYQVRSEKSINRYLTIMIINYTYCKLYSNSSYHFNTGYNCAKKDLEKSKIIYIYKAAANGKPLDEIFKTLKIA</sequence>
<dbReference type="GO" id="GO:0006313">
    <property type="term" value="P:DNA transposition"/>
    <property type="evidence" value="ECO:0007669"/>
    <property type="project" value="InterPro"/>
</dbReference>
<dbReference type="KEGG" id="ctae:BGI42_08060"/>